<dbReference type="InterPro" id="IPR005135">
    <property type="entry name" value="Endo/exonuclease/phosphatase"/>
</dbReference>
<protein>
    <recommendedName>
        <fullName evidence="1">Endonuclease/exonuclease/phosphatase domain-containing protein</fullName>
    </recommendedName>
</protein>
<reference evidence="2" key="1">
    <citation type="submission" date="2014-12" db="EMBL/GenBank/DDBJ databases">
        <title>Insight into the proteome of Arion vulgaris.</title>
        <authorList>
            <person name="Aradska J."/>
            <person name="Bulat T."/>
            <person name="Smidak R."/>
            <person name="Sarate P."/>
            <person name="Gangsoo J."/>
            <person name="Sialana F."/>
            <person name="Bilban M."/>
            <person name="Lubec G."/>
        </authorList>
    </citation>
    <scope>NUCLEOTIDE SEQUENCE</scope>
    <source>
        <tissue evidence="2">Skin</tissue>
    </source>
</reference>
<evidence type="ECO:0000313" key="2">
    <source>
        <dbReference type="EMBL" id="CEK87221.1"/>
    </source>
</evidence>
<name>A0A0B7B4K0_9EUPU</name>
<dbReference type="AlphaFoldDB" id="A0A0B7B4K0"/>
<dbReference type="EMBL" id="HACG01040356">
    <property type="protein sequence ID" value="CEK87221.1"/>
    <property type="molecule type" value="Transcribed_RNA"/>
</dbReference>
<gene>
    <name evidence="2" type="primary">ORF158044</name>
</gene>
<dbReference type="PANTHER" id="PTHR36688">
    <property type="entry name" value="ENDO/EXONUCLEASE/PHOSPHATASE DOMAIN-CONTAINING PROTEIN"/>
    <property type="match status" value="1"/>
</dbReference>
<sequence>RTRIKQSNATGQNKNNTLKIMQWNAEGVARKKLELQKFLHEQQIDIICIQETHLNKNCRFYIRGYETYRLDRDGHKGGIITLVKNNIAASETSRSTGEAEHLTVKIHVLPEPIHVTNYYCPNNKKLELESIHTAEKNQIILGDFNSHSPSWGYAKMYVRDEVEEWM</sequence>
<evidence type="ECO:0000259" key="1">
    <source>
        <dbReference type="Pfam" id="PF03372"/>
    </source>
</evidence>
<feature type="non-terminal residue" evidence="2">
    <location>
        <position position="166"/>
    </location>
</feature>
<proteinExistence type="predicted"/>
<feature type="non-terminal residue" evidence="2">
    <location>
        <position position="1"/>
    </location>
</feature>
<organism evidence="2">
    <name type="scientific">Arion vulgaris</name>
    <dbReference type="NCBI Taxonomy" id="1028688"/>
    <lineage>
        <taxon>Eukaryota</taxon>
        <taxon>Metazoa</taxon>
        <taxon>Spiralia</taxon>
        <taxon>Lophotrochozoa</taxon>
        <taxon>Mollusca</taxon>
        <taxon>Gastropoda</taxon>
        <taxon>Heterobranchia</taxon>
        <taxon>Euthyneura</taxon>
        <taxon>Panpulmonata</taxon>
        <taxon>Eupulmonata</taxon>
        <taxon>Stylommatophora</taxon>
        <taxon>Helicina</taxon>
        <taxon>Arionoidea</taxon>
        <taxon>Arionidae</taxon>
        <taxon>Arion</taxon>
    </lineage>
</organism>
<dbReference type="PANTHER" id="PTHR36688:SF2">
    <property type="entry name" value="ENDONUCLEASE_EXONUCLEASE_PHOSPHATASE DOMAIN-CONTAINING PROTEIN"/>
    <property type="match status" value="1"/>
</dbReference>
<feature type="domain" description="Endonuclease/exonuclease/phosphatase" evidence="1">
    <location>
        <begin position="21"/>
        <end position="156"/>
    </location>
</feature>
<dbReference type="InterPro" id="IPR052560">
    <property type="entry name" value="RdDP_mobile_element"/>
</dbReference>
<dbReference type="GO" id="GO:0003824">
    <property type="term" value="F:catalytic activity"/>
    <property type="evidence" value="ECO:0007669"/>
    <property type="project" value="InterPro"/>
</dbReference>
<accession>A0A0B7B4K0</accession>
<dbReference type="InterPro" id="IPR036691">
    <property type="entry name" value="Endo/exonu/phosph_ase_sf"/>
</dbReference>
<dbReference type="SUPFAM" id="SSF56219">
    <property type="entry name" value="DNase I-like"/>
    <property type="match status" value="1"/>
</dbReference>
<dbReference type="Pfam" id="PF03372">
    <property type="entry name" value="Exo_endo_phos"/>
    <property type="match status" value="1"/>
</dbReference>
<dbReference type="Gene3D" id="3.60.10.10">
    <property type="entry name" value="Endonuclease/exonuclease/phosphatase"/>
    <property type="match status" value="1"/>
</dbReference>